<comment type="caution">
    <text evidence="1">The sequence shown here is derived from an EMBL/GenBank/DDBJ whole genome shotgun (WGS) entry which is preliminary data.</text>
</comment>
<dbReference type="STRING" id="146020.RMCB_1640"/>
<evidence type="ECO:0000313" key="1">
    <source>
        <dbReference type="EMBL" id="GAS87544.1"/>
    </source>
</evidence>
<organism evidence="1 2">
    <name type="scientific">Mycolicibacterium brisbanense</name>
    <dbReference type="NCBI Taxonomy" id="146020"/>
    <lineage>
        <taxon>Bacteria</taxon>
        <taxon>Bacillati</taxon>
        <taxon>Actinomycetota</taxon>
        <taxon>Actinomycetes</taxon>
        <taxon>Mycobacteriales</taxon>
        <taxon>Mycobacteriaceae</taxon>
        <taxon>Mycolicibacterium</taxon>
    </lineage>
</organism>
<keyword evidence="2" id="KW-1185">Reference proteome</keyword>
<proteinExistence type="predicted"/>
<evidence type="ECO:0000313" key="2">
    <source>
        <dbReference type="Proteomes" id="UP000069620"/>
    </source>
</evidence>
<protein>
    <recommendedName>
        <fullName evidence="3">DUF2742 domain-containing protein</fullName>
    </recommendedName>
</protein>
<reference evidence="2" key="1">
    <citation type="journal article" date="2016" name="Genome Announc.">
        <title>Draft Genome Sequences of Five Rapidly Growing Mycobacterium Species, M. thermoresistibile, M. fortuitum subsp. acetamidolyticum, M. canariasense, M. brisbanense, and M. novocastrense.</title>
        <authorList>
            <person name="Katahira K."/>
            <person name="Ogura Y."/>
            <person name="Gotoh Y."/>
            <person name="Hayashi T."/>
        </authorList>
    </citation>
    <scope>NUCLEOTIDE SEQUENCE [LARGE SCALE GENOMIC DNA]</scope>
    <source>
        <strain evidence="2">JCM15654</strain>
    </source>
</reference>
<gene>
    <name evidence="1" type="ORF">RMCB_1640</name>
</gene>
<dbReference type="Proteomes" id="UP000069620">
    <property type="component" value="Unassembled WGS sequence"/>
</dbReference>
<dbReference type="EMBL" id="BCSX01000019">
    <property type="protein sequence ID" value="GAS87544.1"/>
    <property type="molecule type" value="Genomic_DNA"/>
</dbReference>
<sequence length="136" mass="14793">MSNESPCPATSAGTGWSTRCRFSSVSVLAAAETPMDSQQASWWPTHEFITALVNKANLGPLPTAGTPQWCALPDSDPRKLLALAAAGEHWVLRTEIAQEKRAEAGREICAAADWSTLAQRIRNRDNSVYVPRREAS</sequence>
<name>A0A117I4W7_9MYCO</name>
<dbReference type="Pfam" id="PF10888">
    <property type="entry name" value="DUF2742"/>
    <property type="match status" value="1"/>
</dbReference>
<reference evidence="2" key="2">
    <citation type="submission" date="2016-02" db="EMBL/GenBank/DDBJ databases">
        <title>Draft genome sequence of five rapidly growing Mycobacterium species.</title>
        <authorList>
            <person name="Katahira K."/>
            <person name="Gotou Y."/>
            <person name="Iida K."/>
            <person name="Ogura Y."/>
            <person name="Hayashi T."/>
        </authorList>
    </citation>
    <scope>NUCLEOTIDE SEQUENCE [LARGE SCALE GENOMIC DNA]</scope>
    <source>
        <strain evidence="2">JCM15654</strain>
    </source>
</reference>
<evidence type="ECO:0008006" key="3">
    <source>
        <dbReference type="Google" id="ProtNLM"/>
    </source>
</evidence>
<dbReference type="AlphaFoldDB" id="A0A117I4W7"/>
<dbReference type="InterPro" id="IPR024384">
    <property type="entry name" value="DUF2742"/>
</dbReference>
<accession>A0A117I4W7</accession>